<evidence type="ECO:0000256" key="3">
    <source>
        <dbReference type="ARBA" id="ARBA00022692"/>
    </source>
</evidence>
<gene>
    <name evidence="7" type="ORF">WQQ_14030</name>
</gene>
<evidence type="ECO:0000256" key="5">
    <source>
        <dbReference type="ARBA" id="ARBA00023136"/>
    </source>
</evidence>
<sequence length="248" mass="27480">MSASSYSRLQFRPPLWAWLGLLPCLALLITLGTWQLDRGIRKIALQQTLDEAGQQAPTALSRSSEAAQKDGALHAQAVGRYDSAHQLLLDNEGYEGRPGYHVLTPLRLDDGAIVIVNRGWVPQTASRSQLPNVAVGEETRQVAGLWREPARPGLRLAVDNCAGEAWPRVLQYPEVKDFRCLLGEAVLPGVLLLQADAADGYVRDWRVSTGFPPQRHYAYAAQWYAFAATLLFLFVKLNLKRIPRSPDA</sequence>
<keyword evidence="5 6" id="KW-0472">Membrane</keyword>
<dbReference type="STRING" id="1172194.WQQ_14030"/>
<dbReference type="Proteomes" id="UP000003704">
    <property type="component" value="Unassembled WGS sequence"/>
</dbReference>
<evidence type="ECO:0000256" key="2">
    <source>
        <dbReference type="ARBA" id="ARBA00007165"/>
    </source>
</evidence>
<dbReference type="Pfam" id="PF02104">
    <property type="entry name" value="SURF1"/>
    <property type="match status" value="1"/>
</dbReference>
<name>I8I4R0_9GAMM</name>
<keyword evidence="6" id="KW-1003">Cell membrane</keyword>
<keyword evidence="8" id="KW-1185">Reference proteome</keyword>
<dbReference type="PANTHER" id="PTHR23427:SF2">
    <property type="entry name" value="SURFEIT LOCUS PROTEIN 1"/>
    <property type="match status" value="1"/>
</dbReference>
<evidence type="ECO:0000313" key="7">
    <source>
        <dbReference type="EMBL" id="EIT71266.1"/>
    </source>
</evidence>
<evidence type="ECO:0000256" key="6">
    <source>
        <dbReference type="RuleBase" id="RU363076"/>
    </source>
</evidence>
<comment type="caution">
    <text evidence="7">The sequence shown here is derived from an EMBL/GenBank/DDBJ whole genome shotgun (WGS) entry which is preliminary data.</text>
</comment>
<feature type="transmembrane region" description="Helical" evidence="6">
    <location>
        <begin position="15"/>
        <end position="34"/>
    </location>
</feature>
<proteinExistence type="inferred from homology"/>
<evidence type="ECO:0000313" key="8">
    <source>
        <dbReference type="Proteomes" id="UP000003704"/>
    </source>
</evidence>
<accession>I8I4R0</accession>
<comment type="similarity">
    <text evidence="2 6">Belongs to the SURF1 family.</text>
</comment>
<dbReference type="OrthoDB" id="9789940at2"/>
<dbReference type="PROSITE" id="PS50895">
    <property type="entry name" value="SURF1"/>
    <property type="match status" value="1"/>
</dbReference>
<feature type="transmembrane region" description="Helical" evidence="6">
    <location>
        <begin position="217"/>
        <end position="235"/>
    </location>
</feature>
<dbReference type="InterPro" id="IPR002994">
    <property type="entry name" value="Surf1/Shy1"/>
</dbReference>
<organism evidence="7 8">
    <name type="scientific">Hydrocarboniphaga effusa AP103</name>
    <dbReference type="NCBI Taxonomy" id="1172194"/>
    <lineage>
        <taxon>Bacteria</taxon>
        <taxon>Pseudomonadati</taxon>
        <taxon>Pseudomonadota</taxon>
        <taxon>Gammaproteobacteria</taxon>
        <taxon>Nevskiales</taxon>
        <taxon>Nevskiaceae</taxon>
        <taxon>Hydrocarboniphaga</taxon>
    </lineage>
</organism>
<dbReference type="CDD" id="cd06662">
    <property type="entry name" value="SURF1"/>
    <property type="match status" value="1"/>
</dbReference>
<dbReference type="EMBL" id="AKGD01000001">
    <property type="protein sequence ID" value="EIT71266.1"/>
    <property type="molecule type" value="Genomic_DNA"/>
</dbReference>
<evidence type="ECO:0000256" key="4">
    <source>
        <dbReference type="ARBA" id="ARBA00022989"/>
    </source>
</evidence>
<reference evidence="7 8" key="1">
    <citation type="journal article" date="2012" name="J. Bacteriol.">
        <title>Genome Sequence of n-Alkane-Degrading Hydrocarboniphaga effusa Strain AP103T (ATCC BAA-332T).</title>
        <authorList>
            <person name="Chang H.K."/>
            <person name="Zylstra G.J."/>
            <person name="Chae J.C."/>
        </authorList>
    </citation>
    <scope>NUCLEOTIDE SEQUENCE [LARGE SCALE GENOMIC DNA]</scope>
    <source>
        <strain evidence="7 8">AP103</strain>
    </source>
</reference>
<dbReference type="PANTHER" id="PTHR23427">
    <property type="entry name" value="SURFEIT LOCUS PROTEIN"/>
    <property type="match status" value="1"/>
</dbReference>
<protein>
    <recommendedName>
        <fullName evidence="6">SURF1-like protein</fullName>
    </recommendedName>
</protein>
<dbReference type="InterPro" id="IPR045214">
    <property type="entry name" value="Surf1/Surf4"/>
</dbReference>
<comment type="subcellular location">
    <subcellularLocation>
        <location evidence="6">Cell membrane</location>
        <topology evidence="6">Multi-pass membrane protein</topology>
    </subcellularLocation>
    <subcellularLocation>
        <location evidence="1">Membrane</location>
    </subcellularLocation>
</comment>
<dbReference type="RefSeq" id="WP_007184357.1">
    <property type="nucleotide sequence ID" value="NZ_AKGD01000001.1"/>
</dbReference>
<keyword evidence="4 6" id="KW-1133">Transmembrane helix</keyword>
<dbReference type="GO" id="GO:0005886">
    <property type="term" value="C:plasma membrane"/>
    <property type="evidence" value="ECO:0007669"/>
    <property type="project" value="UniProtKB-SubCell"/>
</dbReference>
<keyword evidence="3 6" id="KW-0812">Transmembrane</keyword>
<evidence type="ECO:0000256" key="1">
    <source>
        <dbReference type="ARBA" id="ARBA00004370"/>
    </source>
</evidence>
<dbReference type="AlphaFoldDB" id="I8I4R0"/>